<dbReference type="AlphaFoldDB" id="A0A5J4Q1C8"/>
<proteinExistence type="predicted"/>
<reference evidence="1" key="1">
    <citation type="submission" date="2019-03" db="EMBL/GenBank/DDBJ databases">
        <title>Single cell metagenomics reveals metabolic interactions within the superorganism composed of flagellate Streblomastix strix and complex community of Bacteroidetes bacteria on its surface.</title>
        <authorList>
            <person name="Treitli S.C."/>
            <person name="Kolisko M."/>
            <person name="Husnik F."/>
            <person name="Keeling P."/>
            <person name="Hampl V."/>
        </authorList>
    </citation>
    <scope>NUCLEOTIDE SEQUENCE</scope>
    <source>
        <strain evidence="1">STM</strain>
    </source>
</reference>
<feature type="non-terminal residue" evidence="1">
    <location>
        <position position="108"/>
    </location>
</feature>
<dbReference type="EMBL" id="SNRY01005156">
    <property type="protein sequence ID" value="KAA6315686.1"/>
    <property type="molecule type" value="Genomic_DNA"/>
</dbReference>
<accession>A0A5J4Q1C8</accession>
<evidence type="ECO:0000313" key="1">
    <source>
        <dbReference type="EMBL" id="KAA6315686.1"/>
    </source>
</evidence>
<name>A0A5J4Q1C8_9ZZZZ</name>
<organism evidence="1">
    <name type="scientific">termite gut metagenome</name>
    <dbReference type="NCBI Taxonomy" id="433724"/>
    <lineage>
        <taxon>unclassified sequences</taxon>
        <taxon>metagenomes</taxon>
        <taxon>organismal metagenomes</taxon>
    </lineage>
</organism>
<gene>
    <name evidence="1" type="ORF">EZS27_033895</name>
</gene>
<sequence>MRRTHVSNGKKAIINRQVAIPSIGTSGTSGVLNARGTSGIFFRITQIPAQTMTKASKVPMLVSSPATRAGTNKVKTLIRVRNSRLLLYGVLNLACTCENDFGSKPSLL</sequence>
<comment type="caution">
    <text evidence="1">The sequence shown here is derived from an EMBL/GenBank/DDBJ whole genome shotgun (WGS) entry which is preliminary data.</text>
</comment>
<protein>
    <submittedName>
        <fullName evidence="1">Uncharacterized protein</fullName>
    </submittedName>
</protein>